<protein>
    <submittedName>
        <fullName evidence="3">DUF4129 domain-containing protein</fullName>
    </submittedName>
</protein>
<name>A0ABV5AIE7_9BACL</name>
<comment type="caution">
    <text evidence="3">The sequence shown here is derived from an EMBL/GenBank/DDBJ whole genome shotgun (WGS) entry which is preliminary data.</text>
</comment>
<evidence type="ECO:0000313" key="3">
    <source>
        <dbReference type="EMBL" id="MFB5192054.1"/>
    </source>
</evidence>
<dbReference type="EMBL" id="JBDXSU010000016">
    <property type="protein sequence ID" value="MFB5192054.1"/>
    <property type="molecule type" value="Genomic_DNA"/>
</dbReference>
<feature type="transmembrane region" description="Helical" evidence="1">
    <location>
        <begin position="168"/>
        <end position="186"/>
    </location>
</feature>
<feature type="transmembrane region" description="Helical" evidence="1">
    <location>
        <begin position="107"/>
        <end position="127"/>
    </location>
</feature>
<feature type="transmembrane region" description="Helical" evidence="1">
    <location>
        <begin position="139"/>
        <end position="156"/>
    </location>
</feature>
<feature type="transmembrane region" description="Helical" evidence="1">
    <location>
        <begin position="54"/>
        <end position="76"/>
    </location>
</feature>
<keyword evidence="1" id="KW-0472">Membrane</keyword>
<accession>A0ABV5AIE7</accession>
<feature type="transmembrane region" description="Helical" evidence="1">
    <location>
        <begin position="292"/>
        <end position="312"/>
    </location>
</feature>
<keyword evidence="1" id="KW-0812">Transmembrane</keyword>
<evidence type="ECO:0000259" key="2">
    <source>
        <dbReference type="Pfam" id="PF13559"/>
    </source>
</evidence>
<dbReference type="InterPro" id="IPR025403">
    <property type="entry name" value="TgpA-like_C"/>
</dbReference>
<dbReference type="Pfam" id="PF13559">
    <property type="entry name" value="DUF4129"/>
    <property type="match status" value="1"/>
</dbReference>
<feature type="transmembrane region" description="Helical" evidence="1">
    <location>
        <begin position="207"/>
        <end position="240"/>
    </location>
</feature>
<dbReference type="Proteomes" id="UP001579974">
    <property type="component" value="Unassembled WGS sequence"/>
</dbReference>
<reference evidence="3 4" key="1">
    <citation type="journal article" date="2024" name="Int. J. Mol. Sci.">
        <title>Exploration of Alicyclobacillus spp. Genome in Search of Antibiotic Resistance.</title>
        <authorList>
            <person name="Bucka-Kolendo J."/>
            <person name="Kiousi D.E."/>
            <person name="Dekowska A."/>
            <person name="Mikolajczuk-Szczyrba A."/>
            <person name="Karadedos D.M."/>
            <person name="Michael P."/>
            <person name="Galanis A."/>
            <person name="Sokolowska B."/>
        </authorList>
    </citation>
    <scope>NUCLEOTIDE SEQUENCE [LARGE SCALE GENOMIC DNA]</scope>
    <source>
        <strain evidence="3 4">KKP 3000</strain>
    </source>
</reference>
<feature type="transmembrane region" description="Helical" evidence="1">
    <location>
        <begin position="83"/>
        <end position="101"/>
    </location>
</feature>
<keyword evidence="1" id="KW-1133">Transmembrane helix</keyword>
<gene>
    <name evidence="3" type="ORF">KKP3000_000847</name>
</gene>
<keyword evidence="4" id="KW-1185">Reference proteome</keyword>
<feature type="transmembrane region" description="Helical" evidence="1">
    <location>
        <begin position="29"/>
        <end position="48"/>
    </location>
</feature>
<organism evidence="3 4">
    <name type="scientific">Alicyclobacillus fastidiosus</name>
    <dbReference type="NCBI Taxonomy" id="392011"/>
    <lineage>
        <taxon>Bacteria</taxon>
        <taxon>Bacillati</taxon>
        <taxon>Bacillota</taxon>
        <taxon>Bacilli</taxon>
        <taxon>Bacillales</taxon>
        <taxon>Alicyclobacillaceae</taxon>
        <taxon>Alicyclobacillus</taxon>
    </lineage>
</organism>
<evidence type="ECO:0000256" key="1">
    <source>
        <dbReference type="SAM" id="Phobius"/>
    </source>
</evidence>
<proteinExistence type="predicted"/>
<evidence type="ECO:0000313" key="4">
    <source>
        <dbReference type="Proteomes" id="UP001579974"/>
    </source>
</evidence>
<dbReference type="RefSeq" id="WP_275476067.1">
    <property type="nucleotide sequence ID" value="NZ_CP162940.1"/>
</dbReference>
<sequence>MSQTTNRDVTLSLPTSCLWRDLSVTAQTWTGILNGLAGFYFAVTFSWAHQSWPVYLLVPFICCICTAVAMTAILRLAPWRNSLLLATVVDVVLLGALELVFRAPVGMVIATLFGAVGSAALALVYVLQADVGDGCIFNLRILTALAIVGVAIYLINDVSSAAARSPSFILFMVVMSIGLLLGELGLARHVQAKSTGLAQRAVLYSGAGVLTLAALVGGLGPIAAGAAILVVLAALAFVITPVMSPLMQSLFNFLNRVKLRGHAANPLASSPAGNTTSQTVTHAKVTSPTLQWTVWVILLGIMLACVLVYLLVQRKKERPKPADQAKLAPATVKRDRQIDGFQLERTADPTRRAYQKRLQAWHAQGYTIGRAETVRELLSRLPGAELAKDDLTLTQTYERVRYGQDSKGLGADQVQRTKRQD</sequence>
<feature type="domain" description="Protein-glutamine gamma-glutamyltransferase-like C-terminal" evidence="2">
    <location>
        <begin position="353"/>
        <end position="405"/>
    </location>
</feature>